<sequence>MTTSDNIFRDALTLSPSEKAQLIDKLISSLDKSDKEIDELWAKEAEDRIDAYNQGKLKAVSLEKVLQKYSQA</sequence>
<accession>A0A445N1V9</accession>
<dbReference type="Pfam" id="PF09720">
    <property type="entry name" value="Unstab_antitox"/>
    <property type="match status" value="1"/>
</dbReference>
<evidence type="ECO:0000313" key="1">
    <source>
        <dbReference type="EMBL" id="SPD75692.1"/>
    </source>
</evidence>
<dbReference type="AlphaFoldDB" id="A0A445N1V9"/>
<organism evidence="1">
    <name type="scientific">uncultured Desulfobacterium sp</name>
    <dbReference type="NCBI Taxonomy" id="201089"/>
    <lineage>
        <taxon>Bacteria</taxon>
        <taxon>Pseudomonadati</taxon>
        <taxon>Thermodesulfobacteriota</taxon>
        <taxon>Desulfobacteria</taxon>
        <taxon>Desulfobacterales</taxon>
        <taxon>Desulfobacteriaceae</taxon>
        <taxon>Desulfobacterium</taxon>
        <taxon>environmental samples</taxon>
    </lineage>
</organism>
<dbReference type="InterPro" id="IPR013406">
    <property type="entry name" value="CHP02574_addiction_mod"/>
</dbReference>
<gene>
    <name evidence="1" type="ORF">PITCH_A720032</name>
</gene>
<dbReference type="NCBIfam" id="TIGR02574">
    <property type="entry name" value="stabl_TIGR02574"/>
    <property type="match status" value="1"/>
</dbReference>
<reference evidence="1" key="1">
    <citation type="submission" date="2018-01" db="EMBL/GenBank/DDBJ databases">
        <authorList>
            <person name="Regsiter A."/>
            <person name="William W."/>
        </authorList>
    </citation>
    <scope>NUCLEOTIDE SEQUENCE</scope>
    <source>
        <strain evidence="1">TRIP AH-1</strain>
    </source>
</reference>
<name>A0A445N1V9_9BACT</name>
<protein>
    <submittedName>
        <fullName evidence="1">Putative addiction module component family protein</fullName>
    </submittedName>
</protein>
<dbReference type="EMBL" id="OJIN01000217">
    <property type="protein sequence ID" value="SPD75692.1"/>
    <property type="molecule type" value="Genomic_DNA"/>
</dbReference>
<proteinExistence type="predicted"/>